<dbReference type="PRINTS" id="PR00776">
    <property type="entry name" value="HEMOGLOBNASE"/>
</dbReference>
<evidence type="ECO:0000313" key="19">
    <source>
        <dbReference type="Proteomes" id="UP000774326"/>
    </source>
</evidence>
<evidence type="ECO:0000259" key="15">
    <source>
        <dbReference type="PROSITE" id="PS51192"/>
    </source>
</evidence>
<feature type="domain" description="DEAD-box RNA helicase Q" evidence="17">
    <location>
        <begin position="644"/>
        <end position="672"/>
    </location>
</feature>
<dbReference type="GO" id="GO:0003676">
    <property type="term" value="F:nucleic acid binding"/>
    <property type="evidence" value="ECO:0007669"/>
    <property type="project" value="InterPro"/>
</dbReference>
<keyword evidence="9" id="KW-0347">Helicase</keyword>
<dbReference type="Pfam" id="PF00270">
    <property type="entry name" value="DEAD"/>
    <property type="match status" value="1"/>
</dbReference>
<dbReference type="FunFam" id="3.40.50.300:FF:000079">
    <property type="entry name" value="probable ATP-dependent RNA helicase DDX17"/>
    <property type="match status" value="1"/>
</dbReference>
<evidence type="ECO:0000313" key="18">
    <source>
        <dbReference type="EMBL" id="KAH3674562.1"/>
    </source>
</evidence>
<dbReference type="Pfam" id="PF00271">
    <property type="entry name" value="Helicase_C"/>
    <property type="match status" value="1"/>
</dbReference>
<reference evidence="18" key="1">
    <citation type="journal article" date="2021" name="Open Biol.">
        <title>Shared evolutionary footprints suggest mitochondrial oxidative damage underlies multiple complex I losses in fungi.</title>
        <authorList>
            <person name="Schikora-Tamarit M.A."/>
            <person name="Marcet-Houben M."/>
            <person name="Nosek J."/>
            <person name="Gabaldon T."/>
        </authorList>
    </citation>
    <scope>NUCLEOTIDE SEQUENCE</scope>
    <source>
        <strain evidence="18">CBS2887</strain>
    </source>
</reference>
<dbReference type="InterPro" id="IPR001096">
    <property type="entry name" value="Peptidase_C13"/>
</dbReference>
<evidence type="ECO:0000259" key="16">
    <source>
        <dbReference type="PROSITE" id="PS51194"/>
    </source>
</evidence>
<dbReference type="InterPro" id="IPR027417">
    <property type="entry name" value="P-loop_NTPase"/>
</dbReference>
<protein>
    <recommendedName>
        <fullName evidence="4">RNA helicase</fullName>
        <ecNumber evidence="4">3.6.4.13</ecNumber>
    </recommendedName>
</protein>
<evidence type="ECO:0000256" key="14">
    <source>
        <dbReference type="SAM" id="MobiDB-lite"/>
    </source>
</evidence>
<evidence type="ECO:0000256" key="3">
    <source>
        <dbReference type="ARBA" id="ARBA00009941"/>
    </source>
</evidence>
<evidence type="ECO:0000256" key="11">
    <source>
        <dbReference type="ARBA" id="ARBA00023242"/>
    </source>
</evidence>
<reference evidence="18" key="2">
    <citation type="submission" date="2021-01" db="EMBL/GenBank/DDBJ databases">
        <authorList>
            <person name="Schikora-Tamarit M.A."/>
        </authorList>
    </citation>
    <scope>NUCLEOTIDE SEQUENCE</scope>
    <source>
        <strain evidence="18">CBS2887</strain>
    </source>
</reference>
<dbReference type="PROSITE" id="PS51195">
    <property type="entry name" value="Q_MOTIF"/>
    <property type="match status" value="1"/>
</dbReference>
<name>A0A9P8PN82_WICPI</name>
<dbReference type="PROSITE" id="PS00039">
    <property type="entry name" value="DEAD_ATP_HELICASE"/>
    <property type="match status" value="1"/>
</dbReference>
<dbReference type="GO" id="GO:0042765">
    <property type="term" value="C:GPI-anchor transamidase complex"/>
    <property type="evidence" value="ECO:0007669"/>
    <property type="project" value="InterPro"/>
</dbReference>
<organism evidence="18 19">
    <name type="scientific">Wickerhamomyces pijperi</name>
    <name type="common">Yeast</name>
    <name type="synonym">Pichia pijperi</name>
    <dbReference type="NCBI Taxonomy" id="599730"/>
    <lineage>
        <taxon>Eukaryota</taxon>
        <taxon>Fungi</taxon>
        <taxon>Dikarya</taxon>
        <taxon>Ascomycota</taxon>
        <taxon>Saccharomycotina</taxon>
        <taxon>Saccharomycetes</taxon>
        <taxon>Phaffomycetales</taxon>
        <taxon>Wickerhamomycetaceae</taxon>
        <taxon>Wickerhamomyces</taxon>
    </lineage>
</organism>
<feature type="active site" evidence="12">
    <location>
        <position position="251"/>
    </location>
</feature>
<dbReference type="SUPFAM" id="SSF52540">
    <property type="entry name" value="P-loop containing nucleoside triphosphate hydrolases"/>
    <property type="match status" value="2"/>
</dbReference>
<dbReference type="GO" id="GO:0016255">
    <property type="term" value="P:attachment of GPI anchor to protein"/>
    <property type="evidence" value="ECO:0007669"/>
    <property type="project" value="InterPro"/>
</dbReference>
<dbReference type="CDD" id="cd17966">
    <property type="entry name" value="DEADc_DDX5_DDX17"/>
    <property type="match status" value="1"/>
</dbReference>
<evidence type="ECO:0000256" key="1">
    <source>
        <dbReference type="ARBA" id="ARBA00004123"/>
    </source>
</evidence>
<dbReference type="EC" id="3.6.4.13" evidence="4"/>
<dbReference type="OrthoDB" id="196131at2759"/>
<dbReference type="SMART" id="SM00487">
    <property type="entry name" value="DEXDc"/>
    <property type="match status" value="1"/>
</dbReference>
<accession>A0A9P8PN82</accession>
<comment type="subcellular location">
    <subcellularLocation>
        <location evidence="1">Nucleus</location>
    </subcellularLocation>
</comment>
<evidence type="ECO:0000256" key="13">
    <source>
        <dbReference type="PROSITE-ProRule" id="PRU00552"/>
    </source>
</evidence>
<dbReference type="InterPro" id="IPR001650">
    <property type="entry name" value="Helicase_C-like"/>
</dbReference>
<dbReference type="InterPro" id="IPR014014">
    <property type="entry name" value="RNA_helicase_DEAD_Q_motif"/>
</dbReference>
<evidence type="ECO:0000256" key="9">
    <source>
        <dbReference type="ARBA" id="ARBA00022806"/>
    </source>
</evidence>
<keyword evidence="10" id="KW-0067">ATP-binding</keyword>
<evidence type="ECO:0000256" key="8">
    <source>
        <dbReference type="ARBA" id="ARBA00022801"/>
    </source>
</evidence>
<dbReference type="PROSITE" id="PS51194">
    <property type="entry name" value="HELICASE_CTER"/>
    <property type="match status" value="1"/>
</dbReference>
<comment type="similarity">
    <text evidence="3">Belongs to the peptidase C13 family.</text>
</comment>
<dbReference type="PIRSF" id="PIRSF500138">
    <property type="entry name" value="GPI8"/>
    <property type="match status" value="1"/>
</dbReference>
<evidence type="ECO:0000256" key="10">
    <source>
        <dbReference type="ARBA" id="ARBA00022840"/>
    </source>
</evidence>
<feature type="domain" description="Helicase C-terminal" evidence="16">
    <location>
        <begin position="865"/>
        <end position="999"/>
    </location>
</feature>
<keyword evidence="8" id="KW-0378">Hydrolase</keyword>
<dbReference type="GO" id="GO:0003923">
    <property type="term" value="F:GPI-anchor transamidase activity"/>
    <property type="evidence" value="ECO:0007669"/>
    <property type="project" value="InterPro"/>
</dbReference>
<dbReference type="InterPro" id="IPR028361">
    <property type="entry name" value="GPI_transamidase"/>
</dbReference>
<feature type="domain" description="Helicase ATP-binding" evidence="15">
    <location>
        <begin position="675"/>
        <end position="850"/>
    </location>
</feature>
<dbReference type="Proteomes" id="UP000774326">
    <property type="component" value="Unassembled WGS sequence"/>
</dbReference>
<evidence type="ECO:0000256" key="7">
    <source>
        <dbReference type="ARBA" id="ARBA00022741"/>
    </source>
</evidence>
<dbReference type="GO" id="GO:0003724">
    <property type="term" value="F:RNA helicase activity"/>
    <property type="evidence" value="ECO:0007669"/>
    <property type="project" value="UniProtKB-EC"/>
</dbReference>
<keyword evidence="5" id="KW-0337">GPI-anchor biosynthesis</keyword>
<dbReference type="PIRSF" id="PIRSF019663">
    <property type="entry name" value="Legumain"/>
    <property type="match status" value="1"/>
</dbReference>
<sequence length="999" mass="111830">MYLTKSTAYLKWPSVPSSASGLSPLKAKIFLTPYCLALANASSITSNGVLVQVKCIQVQSASLPSSPLTLKAAALFWIISNSPKVLSLVDPPAPQVNVMNRGDNAERRVIRFNKLEIPDSVFGGKNSKDMNGVEVLVSTSRFWFNYRHMANVLSMYRTVKRLGIPDSQIILMLSDDVACNPRNLFAGSVFNNADRAIDLYGDDIEVDYRGYEVTVENFIRLLTDRWEEDQPRSKRLLTDENSNIFIYMTGHGGNEFLKFQDAEEISAWDIADAFGQMHEKKRYNEIFFMIDTCQANTMYSKFYSPNILSVGSSEIEESSYSHHSDVEVGVAVIDRFTYYNLEYLEKVERNSVLTMKDLFDSYTFEDIHSHAGISTDLFQRDLQDVLLTDFFGNIQSVVNDQTEDDILQILHHTKREEPKQRLSESLASNKLEHDDESLNQTQELAGSAVNFLRINVDSKDGVFGNLKQVLGLTLLVAVSGVLLVLLQANSAHTISIEQEETMSYNQGGYDRNGGYNSGFQQRGGDYRGDRGADRNQGYRNDNNNGYGGDRGYGGGRGGRGGFGGGRGGDRGFGGDRGGFGGDRMGNLGDNLHKQNFDLNTLPRFEKDFYHEHPDVTNRSEQDIQAFRNKNEMVVEGDRIPRPIETFDEAGFPDYVLQEVKAQGFPSPTSIQCQGWPMALSGRDMIGIASTGSGKTLSYCLPGIVHINAQPPLERGDGPIVLVLAPTRELAVQIQTECSKFGASSRIRNTCVYGGVPKYQQTRDLARGSEICIATPGRLIDMLEAGKTNLRRVTYLVLDEADRMLDMGFEPQIRKILDQIRPDRQTLMWSATWPKEVQRLAHDFLSDYIQVTVGSLELAASHNITQIVEVVSEYEKRERLATQLKVAMEESETSKVIIFASTKRTCDEITQYLRGEGWPALAIHGDKQQQERDWVLGEFRSGKSPIMVATDVAARGIDQTDIDKDIQMNDSSNRLSSFFSLLWENGLMCFSADRYVDLLQ</sequence>
<dbReference type="AlphaFoldDB" id="A0A9P8PN82"/>
<dbReference type="SMART" id="SM00490">
    <property type="entry name" value="HELICc"/>
    <property type="match status" value="1"/>
</dbReference>
<dbReference type="FunFam" id="3.40.50.1460:FF:000003">
    <property type="entry name" value="GPI-anchor transamidase"/>
    <property type="match status" value="1"/>
</dbReference>
<proteinExistence type="inferred from homology"/>
<dbReference type="InterPro" id="IPR014001">
    <property type="entry name" value="Helicase_ATP-bd"/>
</dbReference>
<dbReference type="InterPro" id="IPR000629">
    <property type="entry name" value="RNA-helicase_DEAD-box_CS"/>
</dbReference>
<evidence type="ECO:0000256" key="5">
    <source>
        <dbReference type="ARBA" id="ARBA00022502"/>
    </source>
</evidence>
<dbReference type="Pfam" id="PF01650">
    <property type="entry name" value="Peptidase_C13"/>
    <property type="match status" value="1"/>
</dbReference>
<evidence type="ECO:0000259" key="17">
    <source>
        <dbReference type="PROSITE" id="PS51195"/>
    </source>
</evidence>
<evidence type="ECO:0000256" key="12">
    <source>
        <dbReference type="PIRSR" id="PIRSR019663-1"/>
    </source>
</evidence>
<dbReference type="PANTHER" id="PTHR48067">
    <property type="entry name" value="GPI-ANCHOR TRANSAMIDASE"/>
    <property type="match status" value="1"/>
</dbReference>
<feature type="short sequence motif" description="Q motif" evidence="13">
    <location>
        <begin position="644"/>
        <end position="672"/>
    </location>
</feature>
<feature type="active site" description="Nucleophile" evidence="12">
    <location>
        <position position="293"/>
    </location>
</feature>
<keyword evidence="11" id="KW-0539">Nucleus</keyword>
<comment type="caution">
    <text evidence="18">The sequence shown here is derived from an EMBL/GenBank/DDBJ whole genome shotgun (WGS) entry which is preliminary data.</text>
</comment>
<keyword evidence="19" id="KW-1185">Reference proteome</keyword>
<keyword evidence="6" id="KW-0732">Signal</keyword>
<feature type="compositionally biased region" description="Basic and acidic residues" evidence="14">
    <location>
        <begin position="524"/>
        <end position="533"/>
    </location>
</feature>
<dbReference type="CDD" id="cd18787">
    <property type="entry name" value="SF2_C_DEAD"/>
    <property type="match status" value="1"/>
</dbReference>
<dbReference type="EMBL" id="JAEUBG010005498">
    <property type="protein sequence ID" value="KAH3674562.1"/>
    <property type="molecule type" value="Genomic_DNA"/>
</dbReference>
<feature type="compositionally biased region" description="Low complexity" evidence="14">
    <location>
        <begin position="534"/>
        <end position="544"/>
    </location>
</feature>
<dbReference type="Gene3D" id="3.40.50.1460">
    <property type="match status" value="1"/>
</dbReference>
<evidence type="ECO:0000256" key="6">
    <source>
        <dbReference type="ARBA" id="ARBA00022729"/>
    </source>
</evidence>
<evidence type="ECO:0000256" key="4">
    <source>
        <dbReference type="ARBA" id="ARBA00012552"/>
    </source>
</evidence>
<dbReference type="GO" id="GO:0005524">
    <property type="term" value="F:ATP binding"/>
    <property type="evidence" value="ECO:0007669"/>
    <property type="project" value="UniProtKB-KW"/>
</dbReference>
<dbReference type="Gene3D" id="3.40.50.300">
    <property type="entry name" value="P-loop containing nucleotide triphosphate hydrolases"/>
    <property type="match status" value="2"/>
</dbReference>
<dbReference type="GO" id="GO:0005634">
    <property type="term" value="C:nucleus"/>
    <property type="evidence" value="ECO:0007669"/>
    <property type="project" value="UniProtKB-SubCell"/>
</dbReference>
<keyword evidence="7" id="KW-0547">Nucleotide-binding</keyword>
<comment type="pathway">
    <text evidence="2">Glycolipid biosynthesis; glycosylphosphatidylinositol-anchor biosynthesis.</text>
</comment>
<feature type="region of interest" description="Disordered" evidence="14">
    <location>
        <begin position="511"/>
        <end position="581"/>
    </location>
</feature>
<dbReference type="PANTHER" id="PTHR48067:SF1">
    <property type="entry name" value="GPI-ANCHOR TRANSAMIDASE"/>
    <property type="match status" value="1"/>
</dbReference>
<gene>
    <name evidence="18" type="ORF">WICPIJ_009520</name>
</gene>
<evidence type="ECO:0000256" key="2">
    <source>
        <dbReference type="ARBA" id="ARBA00004687"/>
    </source>
</evidence>
<dbReference type="GO" id="GO:0006508">
    <property type="term" value="P:proteolysis"/>
    <property type="evidence" value="ECO:0007669"/>
    <property type="project" value="InterPro"/>
</dbReference>
<dbReference type="InterPro" id="IPR011545">
    <property type="entry name" value="DEAD/DEAH_box_helicase_dom"/>
</dbReference>
<feature type="compositionally biased region" description="Gly residues" evidence="14">
    <location>
        <begin position="545"/>
        <end position="566"/>
    </location>
</feature>
<dbReference type="PROSITE" id="PS51192">
    <property type="entry name" value="HELICASE_ATP_BIND_1"/>
    <property type="match status" value="1"/>
</dbReference>
<dbReference type="GO" id="GO:0006506">
    <property type="term" value="P:GPI anchor biosynthetic process"/>
    <property type="evidence" value="ECO:0007669"/>
    <property type="project" value="UniProtKB-KW"/>
</dbReference>